<feature type="compositionally biased region" description="Basic and acidic residues" evidence="1">
    <location>
        <begin position="377"/>
        <end position="391"/>
    </location>
</feature>
<evidence type="ECO:0000256" key="1">
    <source>
        <dbReference type="SAM" id="MobiDB-lite"/>
    </source>
</evidence>
<reference evidence="2" key="1">
    <citation type="submission" date="2021-01" db="EMBL/GenBank/DDBJ databases">
        <authorList>
            <person name="Corre E."/>
            <person name="Pelletier E."/>
            <person name="Niang G."/>
            <person name="Scheremetjew M."/>
            <person name="Finn R."/>
            <person name="Kale V."/>
            <person name="Holt S."/>
            <person name="Cochrane G."/>
            <person name="Meng A."/>
            <person name="Brown T."/>
            <person name="Cohen L."/>
        </authorList>
    </citation>
    <scope>NUCLEOTIDE SEQUENCE</scope>
    <source>
        <strain evidence="2">CCMP1320</strain>
    </source>
</reference>
<feature type="compositionally biased region" description="Basic and acidic residues" evidence="1">
    <location>
        <begin position="402"/>
        <end position="419"/>
    </location>
</feature>
<accession>A0A7S3R026</accession>
<feature type="compositionally biased region" description="Basic and acidic residues" evidence="1">
    <location>
        <begin position="426"/>
        <end position="462"/>
    </location>
</feature>
<sequence length="482" mass="52600">MVRHRALLPARFLANACLTHSQQVASGSSIQGIEQKLSILSLSSGTSGAGCPEGARAHHTHAGLNAHHGGAFPPSEHARSSLPQSLLLRPSPLPLDPLLKISSSMQLQSQQQFSSNSSKPHSPALLDKVETALKPRLEQAFRLHATALWQQHRFKVYAVGSLFAVWVTWSLARSIASVFIDVCGLAAQWGLLGMAITLVAAAAQVLRWRFSINPAAVYRKAMIQLNSNPGVLEVMGAPLAGSDMRAYVMTGGGAYLSKKAFLRPKVRSRRIQMIFPLHGSERSGMVSVEAKKRKGRHIFKLLAVDVRQGESLSTSSQPARIYLQGNDAIYSRGDVLEQMRRPFLQATQLQPALDAEEEEEDERERLMQEAEAAQAVEGREEAREERAEAGKQSEQPSNSSGRENEGGREKVGSRGKRTDVGSNNRGRGDAETTDGGKGKVEAQEQEKEGKGEQHQGSRHDLPRSQLASLLKFMTPAKEPSKH</sequence>
<evidence type="ECO:0000313" key="2">
    <source>
        <dbReference type="EMBL" id="CAE0497703.1"/>
    </source>
</evidence>
<organism evidence="2">
    <name type="scientific">Dunaliella tertiolecta</name>
    <name type="common">Green alga</name>
    <dbReference type="NCBI Taxonomy" id="3047"/>
    <lineage>
        <taxon>Eukaryota</taxon>
        <taxon>Viridiplantae</taxon>
        <taxon>Chlorophyta</taxon>
        <taxon>core chlorophytes</taxon>
        <taxon>Chlorophyceae</taxon>
        <taxon>CS clade</taxon>
        <taxon>Chlamydomonadales</taxon>
        <taxon>Dunaliellaceae</taxon>
        <taxon>Dunaliella</taxon>
    </lineage>
</organism>
<name>A0A7S3R026_DUNTE</name>
<protein>
    <submittedName>
        <fullName evidence="2">Uncharacterized protein</fullName>
    </submittedName>
</protein>
<proteinExistence type="predicted"/>
<dbReference type="PANTHER" id="PTHR36354">
    <property type="entry name" value="IMPORT INNER MEMBRANE TRANSLOCASE SUBUNIT"/>
    <property type="match status" value="1"/>
</dbReference>
<dbReference type="AlphaFoldDB" id="A0A7S3R026"/>
<gene>
    <name evidence="2" type="ORF">DTER00134_LOCUS12776</name>
</gene>
<dbReference type="EMBL" id="HBIP01021406">
    <property type="protein sequence ID" value="CAE0497703.1"/>
    <property type="molecule type" value="Transcribed_RNA"/>
</dbReference>
<dbReference type="PANTHER" id="PTHR36354:SF2">
    <property type="entry name" value="IMPORT INNER MEMBRANE TRANSLOCASE SUBUNIT"/>
    <property type="match status" value="1"/>
</dbReference>
<feature type="region of interest" description="Disordered" evidence="1">
    <location>
        <begin position="347"/>
        <end position="482"/>
    </location>
</feature>
<feature type="compositionally biased region" description="Polar residues" evidence="1">
    <location>
        <begin position="392"/>
        <end position="401"/>
    </location>
</feature>